<dbReference type="Gene3D" id="1.20.1540.10">
    <property type="entry name" value="Rhomboid-like"/>
    <property type="match status" value="1"/>
</dbReference>
<protein>
    <recommendedName>
        <fullName evidence="6">Peptidase S54 rhomboid domain-containing protein</fullName>
    </recommendedName>
</protein>
<keyword evidence="3 5" id="KW-1133">Transmembrane helix</keyword>
<dbReference type="GO" id="GO:0016020">
    <property type="term" value="C:membrane"/>
    <property type="evidence" value="ECO:0007669"/>
    <property type="project" value="UniProtKB-SubCell"/>
</dbReference>
<feature type="transmembrane region" description="Helical" evidence="5">
    <location>
        <begin position="270"/>
        <end position="290"/>
    </location>
</feature>
<dbReference type="PANTHER" id="PTHR43066:SF5">
    <property type="entry name" value="RHOMBOID-LIKE PROTEIN 11, CHLOROPLASTIC-RELATED"/>
    <property type="match status" value="1"/>
</dbReference>
<keyword evidence="2 5" id="KW-0812">Transmembrane</keyword>
<organism evidence="7">
    <name type="scientific">Rhodosorus marinus</name>
    <dbReference type="NCBI Taxonomy" id="101924"/>
    <lineage>
        <taxon>Eukaryota</taxon>
        <taxon>Rhodophyta</taxon>
        <taxon>Stylonematophyceae</taxon>
        <taxon>Stylonematales</taxon>
        <taxon>Stylonemataceae</taxon>
        <taxon>Rhodosorus</taxon>
    </lineage>
</organism>
<dbReference type="Pfam" id="PF01694">
    <property type="entry name" value="Rhomboid"/>
    <property type="match status" value="1"/>
</dbReference>
<feature type="transmembrane region" description="Helical" evidence="5">
    <location>
        <begin position="150"/>
        <end position="167"/>
    </location>
</feature>
<evidence type="ECO:0000256" key="3">
    <source>
        <dbReference type="ARBA" id="ARBA00022989"/>
    </source>
</evidence>
<dbReference type="GO" id="GO:0004252">
    <property type="term" value="F:serine-type endopeptidase activity"/>
    <property type="evidence" value="ECO:0007669"/>
    <property type="project" value="InterPro"/>
</dbReference>
<evidence type="ECO:0000313" key="7">
    <source>
        <dbReference type="EMBL" id="CAE0045909.1"/>
    </source>
</evidence>
<dbReference type="InterPro" id="IPR035952">
    <property type="entry name" value="Rhomboid-like_sf"/>
</dbReference>
<feature type="transmembrane region" description="Helical" evidence="5">
    <location>
        <begin position="227"/>
        <end position="250"/>
    </location>
</feature>
<dbReference type="InterPro" id="IPR022764">
    <property type="entry name" value="Peptidase_S54_rhomboid_dom"/>
</dbReference>
<dbReference type="PANTHER" id="PTHR43066">
    <property type="entry name" value="RHOMBOID-RELATED PROTEIN"/>
    <property type="match status" value="1"/>
</dbReference>
<evidence type="ECO:0000256" key="2">
    <source>
        <dbReference type="ARBA" id="ARBA00022692"/>
    </source>
</evidence>
<accession>A0A7S2ZNF6</accession>
<proteinExistence type="predicted"/>
<evidence type="ECO:0000256" key="5">
    <source>
        <dbReference type="SAM" id="Phobius"/>
    </source>
</evidence>
<feature type="transmembrane region" description="Helical" evidence="5">
    <location>
        <begin position="174"/>
        <end position="195"/>
    </location>
</feature>
<feature type="transmembrane region" description="Helical" evidence="5">
    <location>
        <begin position="101"/>
        <end position="120"/>
    </location>
</feature>
<sequence length="294" mass="32953">MWIRYSEREIGMVGPAFCPGLNALRSSEFFEIRAKTSTCTQQPQIHGRLARKRVQMQVSQLLIGVALKSIIGTLKKASDSNEQDRTTKAEKLKQRIHNREWATSLIILTNLVVYVMDKLLRIPAMSSLTLRVKGFRSWQLVTSLFSHNDWHHLSSNLFLLFFFGRLVEEEHGGIAFTLMYLFCGVMSNLACVYFAAKNAVFLGSSGAIYGLFVISVLTRFRLSWKRIVEFCVIGNFVASTTFAEVGAMNASMGRKLGSASAAKYIQVNHFGHLAGAAAGLLLLFLVRAIFRKEK</sequence>
<evidence type="ECO:0000256" key="4">
    <source>
        <dbReference type="ARBA" id="ARBA00023136"/>
    </source>
</evidence>
<reference evidence="7" key="1">
    <citation type="submission" date="2021-01" db="EMBL/GenBank/DDBJ databases">
        <authorList>
            <person name="Corre E."/>
            <person name="Pelletier E."/>
            <person name="Niang G."/>
            <person name="Scheremetjew M."/>
            <person name="Finn R."/>
            <person name="Kale V."/>
            <person name="Holt S."/>
            <person name="Cochrane G."/>
            <person name="Meng A."/>
            <person name="Brown T."/>
            <person name="Cohen L."/>
        </authorList>
    </citation>
    <scope>NUCLEOTIDE SEQUENCE</scope>
    <source>
        <strain evidence="7">CCMP 769</strain>
    </source>
</reference>
<feature type="domain" description="Peptidase S54 rhomboid" evidence="6">
    <location>
        <begin position="137"/>
        <end position="287"/>
    </location>
</feature>
<dbReference type="AlphaFoldDB" id="A0A7S2ZNF6"/>
<dbReference type="SUPFAM" id="SSF144091">
    <property type="entry name" value="Rhomboid-like"/>
    <property type="match status" value="1"/>
</dbReference>
<keyword evidence="4 5" id="KW-0472">Membrane</keyword>
<feature type="transmembrane region" description="Helical" evidence="5">
    <location>
        <begin position="201"/>
        <end position="220"/>
    </location>
</feature>
<name>A0A7S2ZNF6_9RHOD</name>
<comment type="subcellular location">
    <subcellularLocation>
        <location evidence="1">Membrane</location>
        <topology evidence="1">Multi-pass membrane protein</topology>
    </subcellularLocation>
</comment>
<dbReference type="EMBL" id="HBHW01018003">
    <property type="protein sequence ID" value="CAE0045909.1"/>
    <property type="molecule type" value="Transcribed_RNA"/>
</dbReference>
<gene>
    <name evidence="7" type="ORF">RMAR00112_LOCUS13885</name>
</gene>
<evidence type="ECO:0000259" key="6">
    <source>
        <dbReference type="Pfam" id="PF01694"/>
    </source>
</evidence>
<evidence type="ECO:0000256" key="1">
    <source>
        <dbReference type="ARBA" id="ARBA00004141"/>
    </source>
</evidence>